<dbReference type="GO" id="GO:0019781">
    <property type="term" value="F:NEDD8 activating enzyme activity"/>
    <property type="evidence" value="ECO:0007669"/>
    <property type="project" value="TreeGrafter"/>
</dbReference>
<accession>A0A6G0TX30</accession>
<evidence type="ECO:0000259" key="6">
    <source>
        <dbReference type="Pfam" id="PF10075"/>
    </source>
</evidence>
<evidence type="ECO:0000256" key="3">
    <source>
        <dbReference type="ARBA" id="ARBA00015407"/>
    </source>
</evidence>
<sequence>MTNLRGSSLDGIQLRRIFILSILSNSFSANLGVTLALEASSCSLGLSIQSSLTPQSPATPSSSESVVGADSSAINSCSAVSNTTGHIVRLWLTISFKFMMAVPSPKSPEQSERSRKYDRQLRLWGDQGQQDLETAHVCLINATALGTEILKSLVLPGIGAFTIIDNEVITEEDIGSNFFLTADRIGEKRGSIASQLLCELNPDTRGHFIDECLLKLLDLNPGLFNTFTVVVTTSLHEKEIIDLSHKLWTYNIPLLVCQSYGFFGSMRLQLAEHTMIKTHPDNQNPDLRLDCPFPKLKAHFDSYDLEALDLTNHLHVPYLVILYKHLEKWRNDIGDVNMLPEAYKQKQVIRENIKNSIRKHENGTMHHEENFEEAIRSVNFAYNRTSLPENVRLILKDEKLKNLTSNSQPFWIMVKALKDFVDNEGCGRLPVRGTLPDMTADTFKYISLQQLYHEQAAKDAEAVYNRVQQLLQDINLPDDTITEQDIKIFCKHASELCVIRGTRIADEYERQSLEDPDSLIEHYIILRGIERFYSEYYTYPGEIDEQVEPDIPKLKVCISKLLSEWGCMSSTKEDSIHEYCRYGKSELHSVSSFIGGCVSHEIIKIITQQYKPVNNSFSLVKTYSYYDYYKISIFIPVFFAMPSPNMIPEPLDVSFVIEELENDEIQEGSLTAEQYTKLFSAYLYTNELCAAKFLWRRVPEALKSDPELHKVWSIGKALWSKHYTQAYELIDCKWSNVLEPIMVAIKRRIQQDTLKFISMHYENIQLDKFQTYMGVDKEQAERIVESEGWTCKNGYIMPIAISEPDLGLGGSQEILDRLVTLSSFTSYIEN</sequence>
<keyword evidence="8" id="KW-1185">Reference proteome</keyword>
<dbReference type="PANTHER" id="PTHR10953">
    <property type="entry name" value="UBIQUITIN-ACTIVATING ENZYME E1"/>
    <property type="match status" value="1"/>
</dbReference>
<evidence type="ECO:0000313" key="7">
    <source>
        <dbReference type="EMBL" id="KAE9539463.1"/>
    </source>
</evidence>
<comment type="similarity">
    <text evidence="2">Belongs to the ubiquitin-activating E1 family. ULA1 subfamily.</text>
</comment>
<keyword evidence="4" id="KW-0833">Ubl conjugation pathway</keyword>
<dbReference type="GO" id="GO:0045116">
    <property type="term" value="P:protein neddylation"/>
    <property type="evidence" value="ECO:0007669"/>
    <property type="project" value="TreeGrafter"/>
</dbReference>
<feature type="domain" description="THIF-type NAD/FAD binding fold" evidence="5">
    <location>
        <begin position="117"/>
        <end position="622"/>
    </location>
</feature>
<dbReference type="InterPro" id="IPR045886">
    <property type="entry name" value="ThiF/MoeB/HesA"/>
</dbReference>
<evidence type="ECO:0000313" key="8">
    <source>
        <dbReference type="Proteomes" id="UP000475862"/>
    </source>
</evidence>
<evidence type="ECO:0000256" key="1">
    <source>
        <dbReference type="ARBA" id="ARBA00005032"/>
    </source>
</evidence>
<gene>
    <name evidence="7" type="ORF">AGLY_004715</name>
</gene>
<evidence type="ECO:0000259" key="5">
    <source>
        <dbReference type="Pfam" id="PF00899"/>
    </source>
</evidence>
<name>A0A6G0TX30_APHGL</name>
<dbReference type="AlphaFoldDB" id="A0A6G0TX30"/>
<dbReference type="OrthoDB" id="1708823at2759"/>
<dbReference type="GO" id="GO:0005737">
    <property type="term" value="C:cytoplasm"/>
    <property type="evidence" value="ECO:0007669"/>
    <property type="project" value="TreeGrafter"/>
</dbReference>
<comment type="caution">
    <text evidence="7">The sequence shown here is derived from an EMBL/GenBank/DDBJ whole genome shotgun (WGS) entry which is preliminary data.</text>
</comment>
<dbReference type="Pfam" id="PF10075">
    <property type="entry name" value="CSN8_PSD8_EIF3K"/>
    <property type="match status" value="1"/>
</dbReference>
<proteinExistence type="inferred from homology"/>
<dbReference type="InterPro" id="IPR033464">
    <property type="entry name" value="CSN8_PSD8_EIF3K"/>
</dbReference>
<organism evidence="7 8">
    <name type="scientific">Aphis glycines</name>
    <name type="common">Soybean aphid</name>
    <dbReference type="NCBI Taxonomy" id="307491"/>
    <lineage>
        <taxon>Eukaryota</taxon>
        <taxon>Metazoa</taxon>
        <taxon>Ecdysozoa</taxon>
        <taxon>Arthropoda</taxon>
        <taxon>Hexapoda</taxon>
        <taxon>Insecta</taxon>
        <taxon>Pterygota</taxon>
        <taxon>Neoptera</taxon>
        <taxon>Paraneoptera</taxon>
        <taxon>Hemiptera</taxon>
        <taxon>Sternorrhyncha</taxon>
        <taxon>Aphidomorpha</taxon>
        <taxon>Aphidoidea</taxon>
        <taxon>Aphididae</taxon>
        <taxon>Aphidini</taxon>
        <taxon>Aphis</taxon>
        <taxon>Aphis</taxon>
    </lineage>
</organism>
<comment type="pathway">
    <text evidence="1">Protein modification; protein neddylation.</text>
</comment>
<evidence type="ECO:0000256" key="4">
    <source>
        <dbReference type="ARBA" id="ARBA00022786"/>
    </source>
</evidence>
<dbReference type="InterPro" id="IPR035985">
    <property type="entry name" value="Ubiquitin-activating_enz"/>
</dbReference>
<dbReference type="SUPFAM" id="SSF69572">
    <property type="entry name" value="Activating enzymes of the ubiquitin-like proteins"/>
    <property type="match status" value="1"/>
</dbReference>
<dbReference type="InterPro" id="IPR000594">
    <property type="entry name" value="ThiF_NAD_FAD-bd"/>
</dbReference>
<dbReference type="Gene3D" id="3.40.50.720">
    <property type="entry name" value="NAD(P)-binding Rossmann-like Domain"/>
    <property type="match status" value="2"/>
</dbReference>
<reference evidence="7 8" key="1">
    <citation type="submission" date="2019-08" db="EMBL/GenBank/DDBJ databases">
        <title>The genome of the soybean aphid Biotype 1, its phylome, world population structure and adaptation to the North American continent.</title>
        <authorList>
            <person name="Giordano R."/>
            <person name="Donthu R.K."/>
            <person name="Hernandez A.G."/>
            <person name="Wright C.L."/>
            <person name="Zimin A.V."/>
        </authorList>
    </citation>
    <scope>NUCLEOTIDE SEQUENCE [LARGE SCALE GENOMIC DNA]</scope>
    <source>
        <tissue evidence="7">Whole aphids</tissue>
    </source>
</reference>
<dbReference type="EMBL" id="VYZN01000014">
    <property type="protein sequence ID" value="KAE9539463.1"/>
    <property type="molecule type" value="Genomic_DNA"/>
</dbReference>
<protein>
    <recommendedName>
        <fullName evidence="3">NEDD8-activating enzyme E1 regulatory subunit</fullName>
    </recommendedName>
</protein>
<dbReference type="Pfam" id="PF00899">
    <property type="entry name" value="ThiF"/>
    <property type="match status" value="1"/>
</dbReference>
<evidence type="ECO:0000256" key="2">
    <source>
        <dbReference type="ARBA" id="ARBA00006868"/>
    </source>
</evidence>
<dbReference type="PANTHER" id="PTHR10953:SF29">
    <property type="entry name" value="NEDD8-ACTIVATING ENZYME E1 REGULATORY SUBUNIT"/>
    <property type="match status" value="1"/>
</dbReference>
<feature type="domain" description="CSN8/PSMD8/EIF3K" evidence="6">
    <location>
        <begin position="671"/>
        <end position="794"/>
    </location>
</feature>
<dbReference type="Proteomes" id="UP000475862">
    <property type="component" value="Unassembled WGS sequence"/>
</dbReference>
<dbReference type="Gene3D" id="1.25.40.990">
    <property type="match status" value="1"/>
</dbReference>
<dbReference type="FunFam" id="3.40.50.720:FF:000475">
    <property type="entry name" value="NEDD8-activating enzyme E1 regulatory subunit"/>
    <property type="match status" value="1"/>
</dbReference>